<dbReference type="AlphaFoldDB" id="A0A1A3L1F0"/>
<dbReference type="InterPro" id="IPR002586">
    <property type="entry name" value="CobQ/CobB/MinD/ParA_Nub-bd_dom"/>
</dbReference>
<organism evidence="3 4">
    <name type="scientific">Mycobacterium asiaticum</name>
    <dbReference type="NCBI Taxonomy" id="1790"/>
    <lineage>
        <taxon>Bacteria</taxon>
        <taxon>Bacillati</taxon>
        <taxon>Actinomycetota</taxon>
        <taxon>Actinomycetes</taxon>
        <taxon>Mycobacteriales</taxon>
        <taxon>Mycobacteriaceae</taxon>
        <taxon>Mycobacterium</taxon>
    </lineage>
</organism>
<dbReference type="GO" id="GO:0051782">
    <property type="term" value="P:negative regulation of cell division"/>
    <property type="evidence" value="ECO:0007669"/>
    <property type="project" value="TreeGrafter"/>
</dbReference>
<evidence type="ECO:0000313" key="3">
    <source>
        <dbReference type="EMBL" id="OBJ91075.1"/>
    </source>
</evidence>
<proteinExistence type="predicted"/>
<dbReference type="Pfam" id="PF01656">
    <property type="entry name" value="CbiA"/>
    <property type="match status" value="1"/>
</dbReference>
<dbReference type="PANTHER" id="PTHR43384:SF14">
    <property type="entry name" value="ESX-1 SECRETION-ASSOCIATED PROTEIN ESPI"/>
    <property type="match status" value="1"/>
</dbReference>
<comment type="caution">
    <text evidence="3">The sequence shown here is derived from an EMBL/GenBank/DDBJ whole genome shotgun (WGS) entry which is preliminary data.</text>
</comment>
<dbReference type="GO" id="GO:0016887">
    <property type="term" value="F:ATP hydrolysis activity"/>
    <property type="evidence" value="ECO:0007669"/>
    <property type="project" value="TreeGrafter"/>
</dbReference>
<dbReference type="GO" id="GO:0005524">
    <property type="term" value="F:ATP binding"/>
    <property type="evidence" value="ECO:0007669"/>
    <property type="project" value="TreeGrafter"/>
</dbReference>
<feature type="domain" description="CobQ/CobB/MinD/ParA nucleotide binding" evidence="2">
    <location>
        <begin position="228"/>
        <end position="439"/>
    </location>
</feature>
<evidence type="ECO:0000313" key="4">
    <source>
        <dbReference type="Proteomes" id="UP000093925"/>
    </source>
</evidence>
<evidence type="ECO:0000259" key="2">
    <source>
        <dbReference type="Pfam" id="PF01656"/>
    </source>
</evidence>
<feature type="compositionally biased region" description="Low complexity" evidence="1">
    <location>
        <begin position="79"/>
        <end position="104"/>
    </location>
</feature>
<dbReference type="EMBL" id="LZLM01000001">
    <property type="protein sequence ID" value="OBJ91075.1"/>
    <property type="molecule type" value="Genomic_DNA"/>
</dbReference>
<feature type="compositionally biased region" description="Low complexity" evidence="1">
    <location>
        <begin position="13"/>
        <end position="28"/>
    </location>
</feature>
<protein>
    <recommendedName>
        <fullName evidence="2">CobQ/CobB/MinD/ParA nucleotide binding domain-containing protein</fullName>
    </recommendedName>
</protein>
<dbReference type="PANTHER" id="PTHR43384">
    <property type="entry name" value="SEPTUM SITE-DETERMINING PROTEIN MIND HOMOLOG, CHLOROPLASTIC-RELATED"/>
    <property type="match status" value="1"/>
</dbReference>
<feature type="region of interest" description="Disordered" evidence="1">
    <location>
        <begin position="1"/>
        <end position="129"/>
    </location>
</feature>
<dbReference type="InterPro" id="IPR027417">
    <property type="entry name" value="P-loop_NTPase"/>
</dbReference>
<gene>
    <name evidence="3" type="ORF">A5640_00020</name>
</gene>
<accession>A0A1A3L1F0</accession>
<reference evidence="3 4" key="1">
    <citation type="submission" date="2016-06" db="EMBL/GenBank/DDBJ databases">
        <authorList>
            <person name="Kjaerup R.B."/>
            <person name="Dalgaard T.S."/>
            <person name="Juul-Madsen H.R."/>
        </authorList>
    </citation>
    <scope>NUCLEOTIDE SEQUENCE [LARGE SCALE GENOMIC DNA]</scope>
    <source>
        <strain evidence="3 4">1276495.2</strain>
    </source>
</reference>
<dbReference type="SUPFAM" id="SSF52540">
    <property type="entry name" value="P-loop containing nucleoside triphosphate hydrolases"/>
    <property type="match status" value="1"/>
</dbReference>
<dbReference type="RefSeq" id="WP_065137746.1">
    <property type="nucleotide sequence ID" value="NZ_LZLM01000001.1"/>
</dbReference>
<evidence type="ECO:0000256" key="1">
    <source>
        <dbReference type="SAM" id="MobiDB-lite"/>
    </source>
</evidence>
<dbReference type="GO" id="GO:0009898">
    <property type="term" value="C:cytoplasmic side of plasma membrane"/>
    <property type="evidence" value="ECO:0007669"/>
    <property type="project" value="TreeGrafter"/>
</dbReference>
<dbReference type="GO" id="GO:0005829">
    <property type="term" value="C:cytosol"/>
    <property type="evidence" value="ECO:0007669"/>
    <property type="project" value="TreeGrafter"/>
</dbReference>
<dbReference type="InterPro" id="IPR050625">
    <property type="entry name" value="ParA/MinD_ATPase"/>
</dbReference>
<name>A0A1A3L1F0_MYCAS</name>
<dbReference type="Gene3D" id="3.40.50.300">
    <property type="entry name" value="P-loop containing nucleotide triphosphate hydrolases"/>
    <property type="match status" value="1"/>
</dbReference>
<dbReference type="Proteomes" id="UP000093925">
    <property type="component" value="Unassembled WGS sequence"/>
</dbReference>
<sequence length="474" mass="50680">MTDDSDFRSRYLAPAPGGRYEPAAPAPAYREDFAMPEPHMSEPTADTPAPAQSGPHQHTDAPGPSQLADPPVQKPAPAQPMAAPRTPTPAAADLAPASSPVRAWAPPPPRAGNGVREAAPERPAPIPAPPRLAERAVLAPPPQWTPPVDPAQRWAPRADPQAPTASPLRHIQIDEVVKERREPATMGWRKAVYVATGKVVNLGAGPHERNLREWTARIKSNIPGNYQIAAVSVKGGVGKTRVTAGVGTVFAKVRGGHVIAVDADATYGGLGRFVDRTMTTTVREFLADPDALTHPKTRLYTGINDQGLEVLGGHQNVASEFTLDQHSFFDTISRTRSVYQLCLVDCAEIEGDLFKAVLSSSDALMIVGSCTAEGGLALEKTVDWLAARRGHELLNRSVIVLNDAHRSASSRFITHVKETVGTRVRTVKTIPWDPHLRDAATLDYAALRKNTQLAFLDLAAEMATGFPTAGALAG</sequence>